<dbReference type="Gene3D" id="3.40.50.2300">
    <property type="match status" value="1"/>
</dbReference>
<keyword evidence="4" id="KW-0804">Transcription</keyword>
<comment type="caution">
    <text evidence="8">The sequence shown here is derived from an EMBL/GenBank/DDBJ whole genome shotgun (WGS) entry which is preliminary data.</text>
</comment>
<feature type="modified residue" description="4-aspartylphosphate" evidence="5">
    <location>
        <position position="54"/>
    </location>
</feature>
<accession>A0ABT4U9M0</accession>
<dbReference type="Proteomes" id="UP001527866">
    <property type="component" value="Unassembled WGS sequence"/>
</dbReference>
<gene>
    <name evidence="8" type="ORF">O4J56_23670</name>
</gene>
<dbReference type="InterPro" id="IPR001789">
    <property type="entry name" value="Sig_transdc_resp-reg_receiver"/>
</dbReference>
<evidence type="ECO:0000256" key="5">
    <source>
        <dbReference type="PROSITE-ProRule" id="PRU00169"/>
    </source>
</evidence>
<dbReference type="EMBL" id="JAQFWQ010000086">
    <property type="protein sequence ID" value="MDA2813663.1"/>
    <property type="molecule type" value="Genomic_DNA"/>
</dbReference>
<dbReference type="SMART" id="SM00421">
    <property type="entry name" value="HTH_LUXR"/>
    <property type="match status" value="1"/>
</dbReference>
<dbReference type="CDD" id="cd17535">
    <property type="entry name" value="REC_NarL-like"/>
    <property type="match status" value="1"/>
</dbReference>
<dbReference type="PROSITE" id="PS50043">
    <property type="entry name" value="HTH_LUXR_2"/>
    <property type="match status" value="1"/>
</dbReference>
<evidence type="ECO:0000256" key="4">
    <source>
        <dbReference type="ARBA" id="ARBA00023163"/>
    </source>
</evidence>
<dbReference type="CDD" id="cd06170">
    <property type="entry name" value="LuxR_C_like"/>
    <property type="match status" value="1"/>
</dbReference>
<dbReference type="InterPro" id="IPR039420">
    <property type="entry name" value="WalR-like"/>
</dbReference>
<name>A0ABT4U9M0_9ACTN</name>
<dbReference type="PROSITE" id="PS50110">
    <property type="entry name" value="RESPONSE_REGULATORY"/>
    <property type="match status" value="1"/>
</dbReference>
<evidence type="ECO:0000256" key="3">
    <source>
        <dbReference type="ARBA" id="ARBA00023125"/>
    </source>
</evidence>
<evidence type="ECO:0000256" key="1">
    <source>
        <dbReference type="ARBA" id="ARBA00022553"/>
    </source>
</evidence>
<feature type="domain" description="HTH luxR-type" evidence="6">
    <location>
        <begin position="147"/>
        <end position="212"/>
    </location>
</feature>
<dbReference type="SUPFAM" id="SSF52172">
    <property type="entry name" value="CheY-like"/>
    <property type="match status" value="1"/>
</dbReference>
<evidence type="ECO:0000259" key="7">
    <source>
        <dbReference type="PROSITE" id="PS50110"/>
    </source>
</evidence>
<dbReference type="RefSeq" id="WP_270688750.1">
    <property type="nucleotide sequence ID" value="NZ_JAQFWQ010000086.1"/>
</dbReference>
<evidence type="ECO:0000256" key="2">
    <source>
        <dbReference type="ARBA" id="ARBA00023015"/>
    </source>
</evidence>
<dbReference type="SUPFAM" id="SSF46894">
    <property type="entry name" value="C-terminal effector domain of the bipartite response regulators"/>
    <property type="match status" value="1"/>
</dbReference>
<dbReference type="InterPro" id="IPR011006">
    <property type="entry name" value="CheY-like_superfamily"/>
</dbReference>
<sequence length="221" mass="23466">MIGVLLVDDQSLVRAGFAAILDAEEGITVLGEAEDGAEAVRAAERLRPDVVLMDIRMPRMDGLEASRRIAAAPGLEHTRIIVLTTYDEDEHLFAALRTGVSGFLTKDTETEDLVHAVRAAARGGALLSPGVTRRVLERFVPDPPPDGVGPAASLTGRQREVLRLVGRGLDNAGIAEALDISPATAKTHVNHVMTRMGARDRAQLVVAAYESGLVRPGDLPG</sequence>
<dbReference type="Pfam" id="PF00072">
    <property type="entry name" value="Response_reg"/>
    <property type="match status" value="1"/>
</dbReference>
<feature type="domain" description="Response regulatory" evidence="7">
    <location>
        <begin position="3"/>
        <end position="121"/>
    </location>
</feature>
<dbReference type="PANTHER" id="PTHR43214">
    <property type="entry name" value="TWO-COMPONENT RESPONSE REGULATOR"/>
    <property type="match status" value="1"/>
</dbReference>
<dbReference type="PANTHER" id="PTHR43214:SF24">
    <property type="entry name" value="TRANSCRIPTIONAL REGULATORY PROTEIN NARL-RELATED"/>
    <property type="match status" value="1"/>
</dbReference>
<dbReference type="PRINTS" id="PR00038">
    <property type="entry name" value="HTHLUXR"/>
</dbReference>
<evidence type="ECO:0000313" key="8">
    <source>
        <dbReference type="EMBL" id="MDA2813663.1"/>
    </source>
</evidence>
<dbReference type="InterPro" id="IPR058245">
    <property type="entry name" value="NreC/VraR/RcsB-like_REC"/>
</dbReference>
<protein>
    <submittedName>
        <fullName evidence="8">Response regulator transcription factor</fullName>
    </submittedName>
</protein>
<dbReference type="SMART" id="SM00448">
    <property type="entry name" value="REC"/>
    <property type="match status" value="1"/>
</dbReference>
<dbReference type="Pfam" id="PF00196">
    <property type="entry name" value="GerE"/>
    <property type="match status" value="1"/>
</dbReference>
<dbReference type="InterPro" id="IPR016032">
    <property type="entry name" value="Sig_transdc_resp-reg_C-effctor"/>
</dbReference>
<dbReference type="InterPro" id="IPR000792">
    <property type="entry name" value="Tscrpt_reg_LuxR_C"/>
</dbReference>
<evidence type="ECO:0000259" key="6">
    <source>
        <dbReference type="PROSITE" id="PS50043"/>
    </source>
</evidence>
<keyword evidence="9" id="KW-1185">Reference proteome</keyword>
<proteinExistence type="predicted"/>
<keyword evidence="2" id="KW-0805">Transcription regulation</keyword>
<reference evidence="8 9" key="1">
    <citation type="submission" date="2023-01" db="EMBL/GenBank/DDBJ databases">
        <title>Draft genome sequence of Nocardiopsis sp. RSe5-2 isolated from halophytes.</title>
        <authorList>
            <person name="Duangmal K."/>
            <person name="Chantavorakit T."/>
        </authorList>
    </citation>
    <scope>NUCLEOTIDE SEQUENCE [LARGE SCALE GENOMIC DNA]</scope>
    <source>
        <strain evidence="8 9">RSe5-2</strain>
    </source>
</reference>
<evidence type="ECO:0000313" key="9">
    <source>
        <dbReference type="Proteomes" id="UP001527866"/>
    </source>
</evidence>
<organism evidence="8 9">
    <name type="scientific">Nocardiopsis endophytica</name>
    <dbReference type="NCBI Taxonomy" id="3018445"/>
    <lineage>
        <taxon>Bacteria</taxon>
        <taxon>Bacillati</taxon>
        <taxon>Actinomycetota</taxon>
        <taxon>Actinomycetes</taxon>
        <taxon>Streptosporangiales</taxon>
        <taxon>Nocardiopsidaceae</taxon>
        <taxon>Nocardiopsis</taxon>
    </lineage>
</organism>
<keyword evidence="1 5" id="KW-0597">Phosphoprotein</keyword>
<keyword evidence="3" id="KW-0238">DNA-binding</keyword>